<evidence type="ECO:0000313" key="3">
    <source>
        <dbReference type="Proteomes" id="UP000746595"/>
    </source>
</evidence>
<dbReference type="RefSeq" id="WP_168152929.1">
    <property type="nucleotide sequence ID" value="NZ_JAAWVT010000009.1"/>
</dbReference>
<keyword evidence="3" id="KW-1185">Reference proteome</keyword>
<name>A0ABX1G903_9MICC</name>
<accession>A0ABX1G903</accession>
<feature type="compositionally biased region" description="Pro residues" evidence="1">
    <location>
        <begin position="16"/>
        <end position="26"/>
    </location>
</feature>
<dbReference type="Proteomes" id="UP000746595">
    <property type="component" value="Unassembled WGS sequence"/>
</dbReference>
<reference evidence="2 3" key="1">
    <citation type="submission" date="2020-04" db="EMBL/GenBank/DDBJ databases">
        <title>Paeniglutamicibacter sp. ANT13_2, a novel actinomycete isolated from sediment in Antarctica.</title>
        <authorList>
            <person name="Sakdapetsiri C."/>
            <person name="Pinyakong O."/>
        </authorList>
    </citation>
    <scope>NUCLEOTIDE SEQUENCE [LARGE SCALE GENOMIC DNA]</scope>
    <source>
        <strain evidence="2 3">ANT13_2</strain>
    </source>
</reference>
<feature type="region of interest" description="Disordered" evidence="1">
    <location>
        <begin position="1"/>
        <end position="36"/>
    </location>
</feature>
<evidence type="ECO:0000256" key="1">
    <source>
        <dbReference type="SAM" id="MobiDB-lite"/>
    </source>
</evidence>
<dbReference type="EMBL" id="JAAWVT010000009">
    <property type="protein sequence ID" value="NKG22125.1"/>
    <property type="molecule type" value="Genomic_DNA"/>
</dbReference>
<comment type="caution">
    <text evidence="2">The sequence shown here is derived from an EMBL/GenBank/DDBJ whole genome shotgun (WGS) entry which is preliminary data.</text>
</comment>
<feature type="compositionally biased region" description="Polar residues" evidence="1">
    <location>
        <begin position="1"/>
        <end position="11"/>
    </location>
</feature>
<protein>
    <submittedName>
        <fullName evidence="2">Uncharacterized protein</fullName>
    </submittedName>
</protein>
<sequence>MMSKHPNTLRSNGPAAPVPGPRPAAPLNPQAPSTDLDVLETLAERPVAEHLAVFEELQASLTADLDSTSKDRP</sequence>
<evidence type="ECO:0000313" key="2">
    <source>
        <dbReference type="EMBL" id="NKG22125.1"/>
    </source>
</evidence>
<proteinExistence type="predicted"/>
<organism evidence="2 3">
    <name type="scientific">Paeniglutamicibacter terrestris</name>
    <dbReference type="NCBI Taxonomy" id="2723403"/>
    <lineage>
        <taxon>Bacteria</taxon>
        <taxon>Bacillati</taxon>
        <taxon>Actinomycetota</taxon>
        <taxon>Actinomycetes</taxon>
        <taxon>Micrococcales</taxon>
        <taxon>Micrococcaceae</taxon>
        <taxon>Paeniglutamicibacter</taxon>
    </lineage>
</organism>
<gene>
    <name evidence="2" type="ORF">HED64_15610</name>
</gene>